<sequence length="150" mass="15415">MRTEKREAVATAQLLDAAAARDRKAAAAWPRKVAARERKGAAGVARDGNGITTATSFGAGPVPGDAAAAAACFGPGSGPGASGGVPPSTGAPFIHRQLPLPRALHQRRQPFVSSSCACSFRSCIVVSFPFVQLPISLFKCLNPGRFSLSI</sequence>
<reference evidence="1" key="1">
    <citation type="submission" date="2014-09" db="EMBL/GenBank/DDBJ databases">
        <authorList>
            <person name="Magalhaes I.L.F."/>
            <person name="Oliveira U."/>
            <person name="Santos F.R."/>
            <person name="Vidigal T.H.D.A."/>
            <person name="Brescovit A.D."/>
            <person name="Santos A.J."/>
        </authorList>
    </citation>
    <scope>NUCLEOTIDE SEQUENCE</scope>
    <source>
        <tissue evidence="1">Shoot tissue taken approximately 20 cm above the soil surface</tissue>
    </source>
</reference>
<dbReference type="EMBL" id="GBRH01208303">
    <property type="protein sequence ID" value="JAD89592.1"/>
    <property type="molecule type" value="Transcribed_RNA"/>
</dbReference>
<proteinExistence type="predicted"/>
<protein>
    <submittedName>
        <fullName evidence="1">Uncharacterized protein</fullName>
    </submittedName>
</protein>
<organism evidence="1">
    <name type="scientific">Arundo donax</name>
    <name type="common">Giant reed</name>
    <name type="synonym">Donax arundinaceus</name>
    <dbReference type="NCBI Taxonomy" id="35708"/>
    <lineage>
        <taxon>Eukaryota</taxon>
        <taxon>Viridiplantae</taxon>
        <taxon>Streptophyta</taxon>
        <taxon>Embryophyta</taxon>
        <taxon>Tracheophyta</taxon>
        <taxon>Spermatophyta</taxon>
        <taxon>Magnoliopsida</taxon>
        <taxon>Liliopsida</taxon>
        <taxon>Poales</taxon>
        <taxon>Poaceae</taxon>
        <taxon>PACMAD clade</taxon>
        <taxon>Arundinoideae</taxon>
        <taxon>Arundineae</taxon>
        <taxon>Arundo</taxon>
    </lineage>
</organism>
<name>A0A0A9E0V7_ARUDO</name>
<accession>A0A0A9E0V7</accession>
<evidence type="ECO:0000313" key="1">
    <source>
        <dbReference type="EMBL" id="JAD89592.1"/>
    </source>
</evidence>
<dbReference type="AlphaFoldDB" id="A0A0A9E0V7"/>
<reference evidence="1" key="2">
    <citation type="journal article" date="2015" name="Data Brief">
        <title>Shoot transcriptome of the giant reed, Arundo donax.</title>
        <authorList>
            <person name="Barrero R.A."/>
            <person name="Guerrero F.D."/>
            <person name="Moolhuijzen P."/>
            <person name="Goolsby J.A."/>
            <person name="Tidwell J."/>
            <person name="Bellgard S.E."/>
            <person name="Bellgard M.I."/>
        </authorList>
    </citation>
    <scope>NUCLEOTIDE SEQUENCE</scope>
    <source>
        <tissue evidence="1">Shoot tissue taken approximately 20 cm above the soil surface</tissue>
    </source>
</reference>